<dbReference type="PRINTS" id="PR00081">
    <property type="entry name" value="GDHRDH"/>
</dbReference>
<dbReference type="InterPro" id="IPR002347">
    <property type="entry name" value="SDR_fam"/>
</dbReference>
<dbReference type="NCBIfam" id="NF004846">
    <property type="entry name" value="PRK06197.1"/>
    <property type="match status" value="1"/>
</dbReference>
<dbReference type="InterPro" id="IPR057326">
    <property type="entry name" value="KR_dom"/>
</dbReference>
<keyword evidence="2 4" id="KW-0560">Oxidoreductase</keyword>
<sequence length="305" mass="32541">MAFTRDSIPDLGGRVAVITGANGGLGLATAQAFAAKGAHVVMAVRDLDKAAIAADEIRAETPHASFEIVELDLGSQASVVGASRRIADAHPSVDILVNNAGVMAMPERVTEDGFEMQMGVDHLGHWTLTASLLPALLAAPAARVVTVSSTAHHFGRSIDLENPYRRGHYSAWPVYGNAKLANYHFGLGLQERFARAGVHAQSLIAHPGLTHSDLQVRTVREGGGGRMAAFFADLTARVGMTTADGAMPQVRAATDPAAKGGEFYGPRWMNTGRPVRLPVLRPGRRRAIEKLWEFSERETGVPIEV</sequence>
<dbReference type="PANTHER" id="PTHR24320">
    <property type="entry name" value="RETINOL DEHYDROGENASE"/>
    <property type="match status" value="1"/>
</dbReference>
<dbReference type="Proteomes" id="UP000033956">
    <property type="component" value="Unassembled WGS sequence"/>
</dbReference>
<dbReference type="AlphaFoldDB" id="A0A0M2H229"/>
<evidence type="ECO:0000313" key="5">
    <source>
        <dbReference type="Proteomes" id="UP000033956"/>
    </source>
</evidence>
<evidence type="ECO:0000259" key="3">
    <source>
        <dbReference type="SMART" id="SM00822"/>
    </source>
</evidence>
<dbReference type="Pfam" id="PF00106">
    <property type="entry name" value="adh_short"/>
    <property type="match status" value="1"/>
</dbReference>
<evidence type="ECO:0000256" key="1">
    <source>
        <dbReference type="ARBA" id="ARBA00006484"/>
    </source>
</evidence>
<gene>
    <name evidence="4" type="primary">sdh_2</name>
    <name evidence="4" type="ORF">RS81_01556</name>
</gene>
<feature type="domain" description="Ketoreductase" evidence="3">
    <location>
        <begin position="14"/>
        <end position="212"/>
    </location>
</feature>
<protein>
    <submittedName>
        <fullName evidence="4">Serine 3-dehydrogenase</fullName>
        <ecNumber evidence="4">1.1.1.276</ecNumber>
    </submittedName>
</protein>
<proteinExistence type="inferred from homology"/>
<dbReference type="Gene3D" id="3.40.50.720">
    <property type="entry name" value="NAD(P)-binding Rossmann-like Domain"/>
    <property type="match status" value="1"/>
</dbReference>
<dbReference type="GO" id="GO:0031132">
    <property type="term" value="F:serine 3-dehydrogenase activity"/>
    <property type="evidence" value="ECO:0007669"/>
    <property type="project" value="UniProtKB-EC"/>
</dbReference>
<dbReference type="RefSeq" id="WP_045275507.1">
    <property type="nucleotide sequence ID" value="NZ_BAAAUP010000003.1"/>
</dbReference>
<evidence type="ECO:0000313" key="4">
    <source>
        <dbReference type="EMBL" id="KJL40472.1"/>
    </source>
</evidence>
<dbReference type="SMART" id="SM00822">
    <property type="entry name" value="PKS_KR"/>
    <property type="match status" value="1"/>
</dbReference>
<dbReference type="OrthoDB" id="4577644at2"/>
<dbReference type="PANTHER" id="PTHR24320:SF148">
    <property type="entry name" value="NAD(P)-BINDING ROSSMANN-FOLD SUPERFAMILY PROTEIN"/>
    <property type="match status" value="1"/>
</dbReference>
<dbReference type="SUPFAM" id="SSF51735">
    <property type="entry name" value="NAD(P)-binding Rossmann-fold domains"/>
    <property type="match status" value="1"/>
</dbReference>
<dbReference type="EC" id="1.1.1.276" evidence="4"/>
<dbReference type="STRING" id="92835.RS81_01556"/>
<keyword evidence="5" id="KW-1185">Reference proteome</keyword>
<dbReference type="EMBL" id="JYIZ01000046">
    <property type="protein sequence ID" value="KJL40472.1"/>
    <property type="molecule type" value="Genomic_DNA"/>
</dbReference>
<organism evidence="4 5">
    <name type="scientific">Microbacterium terrae</name>
    <dbReference type="NCBI Taxonomy" id="69369"/>
    <lineage>
        <taxon>Bacteria</taxon>
        <taxon>Bacillati</taxon>
        <taxon>Actinomycetota</taxon>
        <taxon>Actinomycetes</taxon>
        <taxon>Micrococcales</taxon>
        <taxon>Microbacteriaceae</taxon>
        <taxon>Microbacterium</taxon>
    </lineage>
</organism>
<comment type="similarity">
    <text evidence="1">Belongs to the short-chain dehydrogenases/reductases (SDR) family.</text>
</comment>
<evidence type="ECO:0000256" key="2">
    <source>
        <dbReference type="ARBA" id="ARBA00023002"/>
    </source>
</evidence>
<accession>A0A0M2H229</accession>
<dbReference type="PATRIC" id="fig|92835.4.peg.1575"/>
<reference evidence="4 5" key="1">
    <citation type="submission" date="2015-02" db="EMBL/GenBank/DDBJ databases">
        <title>Draft genome sequences of ten Microbacterium spp. with emphasis on heavy metal contaminated environments.</title>
        <authorList>
            <person name="Corretto E."/>
        </authorList>
    </citation>
    <scope>NUCLEOTIDE SEQUENCE [LARGE SCALE GENOMIC DNA]</scope>
    <source>
        <strain evidence="4 5">DSM 12510</strain>
    </source>
</reference>
<comment type="caution">
    <text evidence="4">The sequence shown here is derived from an EMBL/GenBank/DDBJ whole genome shotgun (WGS) entry which is preliminary data.</text>
</comment>
<dbReference type="InterPro" id="IPR036291">
    <property type="entry name" value="NAD(P)-bd_dom_sf"/>
</dbReference>
<name>A0A0M2H229_9MICO</name>